<proteinExistence type="predicted"/>
<evidence type="ECO:0000313" key="2">
    <source>
        <dbReference type="Proteomes" id="UP000799118"/>
    </source>
</evidence>
<dbReference type="AlphaFoldDB" id="A0A6A4H5L0"/>
<reference evidence="1" key="1">
    <citation type="journal article" date="2019" name="Environ. Microbiol.">
        <title>Fungal ecological strategies reflected in gene transcription - a case study of two litter decomposers.</title>
        <authorList>
            <person name="Barbi F."/>
            <person name="Kohler A."/>
            <person name="Barry K."/>
            <person name="Baskaran P."/>
            <person name="Daum C."/>
            <person name="Fauchery L."/>
            <person name="Ihrmark K."/>
            <person name="Kuo A."/>
            <person name="LaButti K."/>
            <person name="Lipzen A."/>
            <person name="Morin E."/>
            <person name="Grigoriev I.V."/>
            <person name="Henrissat B."/>
            <person name="Lindahl B."/>
            <person name="Martin F."/>
        </authorList>
    </citation>
    <scope>NUCLEOTIDE SEQUENCE</scope>
    <source>
        <strain evidence="1">JB14</strain>
    </source>
</reference>
<accession>A0A6A4H5L0</accession>
<dbReference type="OrthoDB" id="2862720at2759"/>
<gene>
    <name evidence="1" type="ORF">BT96DRAFT_254947</name>
</gene>
<sequence length="250" mass="27956">MDFNSPRLLLSFPIELLTEIIQLADLDTRSSLCRVSKGLSSLSTPILYRDILLKSSSSVVKCLSTLSTCSSSARYVKMLHIAYNTAQASTEDNIIESVELIKNALACLPNILRLAINPPTNERDAYELAICSTTFDKLDTFIWSSKFTVELLEFLARHHQKLITVGFNFEPLEQIQIHRYSLENVEAIVLPKLVKFYGELHHVRLLGASETLKSVTAQWTGNVEDLVGFEKSIMCLGQAKNLTLGHSARP</sequence>
<name>A0A6A4H5L0_9AGAR</name>
<organism evidence="1 2">
    <name type="scientific">Gymnopus androsaceus JB14</name>
    <dbReference type="NCBI Taxonomy" id="1447944"/>
    <lineage>
        <taxon>Eukaryota</taxon>
        <taxon>Fungi</taxon>
        <taxon>Dikarya</taxon>
        <taxon>Basidiomycota</taxon>
        <taxon>Agaricomycotina</taxon>
        <taxon>Agaricomycetes</taxon>
        <taxon>Agaricomycetidae</taxon>
        <taxon>Agaricales</taxon>
        <taxon>Marasmiineae</taxon>
        <taxon>Omphalotaceae</taxon>
        <taxon>Gymnopus</taxon>
    </lineage>
</organism>
<dbReference type="Proteomes" id="UP000799118">
    <property type="component" value="Unassembled WGS sequence"/>
</dbReference>
<evidence type="ECO:0008006" key="3">
    <source>
        <dbReference type="Google" id="ProtNLM"/>
    </source>
</evidence>
<dbReference type="EMBL" id="ML769582">
    <property type="protein sequence ID" value="KAE9393000.1"/>
    <property type="molecule type" value="Genomic_DNA"/>
</dbReference>
<evidence type="ECO:0000313" key="1">
    <source>
        <dbReference type="EMBL" id="KAE9393000.1"/>
    </source>
</evidence>
<protein>
    <recommendedName>
        <fullName evidence="3">F-box domain-containing protein</fullName>
    </recommendedName>
</protein>
<keyword evidence="2" id="KW-1185">Reference proteome</keyword>